<feature type="compositionally biased region" description="Basic and acidic residues" evidence="1">
    <location>
        <begin position="182"/>
        <end position="192"/>
    </location>
</feature>
<organism evidence="2 3">
    <name type="scientific">Alicycliphilus denitrificans (strain DSM 14773 / CIP 107495 / K601)</name>
    <dbReference type="NCBI Taxonomy" id="596154"/>
    <lineage>
        <taxon>Bacteria</taxon>
        <taxon>Pseudomonadati</taxon>
        <taxon>Pseudomonadota</taxon>
        <taxon>Betaproteobacteria</taxon>
        <taxon>Burkholderiales</taxon>
        <taxon>Comamonadaceae</taxon>
        <taxon>Alicycliphilus</taxon>
    </lineage>
</organism>
<proteinExistence type="predicted"/>
<dbReference type="STRING" id="596154.Alide2_2787"/>
<dbReference type="HOGENOM" id="CLU_1412553_0_0_4"/>
<reference evidence="2 3" key="1">
    <citation type="journal article" date="2011" name="J. Bacteriol.">
        <title>Genome Sequences of Alicycliphilus denitrificans Strains BC and K601T.</title>
        <authorList>
            <person name="Oosterkamp M.J."/>
            <person name="Veuskens T."/>
            <person name="Plugge C.M."/>
            <person name="Langenhoff A.A."/>
            <person name="Gerritse J."/>
            <person name="van Berkel W.J."/>
            <person name="Pieper D.H."/>
            <person name="Junca H."/>
            <person name="Goodwin L.A."/>
            <person name="Daligault H.E."/>
            <person name="Bruce D.C."/>
            <person name="Detter J.C."/>
            <person name="Tapia R."/>
            <person name="Han C.S."/>
            <person name="Land M.L."/>
            <person name="Hauser L.J."/>
            <person name="Smidt H."/>
            <person name="Stams A.J."/>
        </authorList>
    </citation>
    <scope>NUCLEOTIDE SEQUENCE [LARGE SCALE GENOMIC DNA]</scope>
    <source>
        <strain evidence="3">DSM 14773 / CIP 107495 / K601</strain>
    </source>
</reference>
<protein>
    <submittedName>
        <fullName evidence="2">Uncharacterized protein</fullName>
    </submittedName>
</protein>
<dbReference type="AlphaFoldDB" id="F4GGI1"/>
<dbReference type="KEGG" id="adk:Alide2_2787"/>
<sequence length="192" mass="21288">MHYAARHPNPSEALLPVRALDDIEYLVKESEVVTGQAGRAFVIAGADRLIYRVHWHPLGFKVERLDVHGDILDSRHLLPRVSSSTAWPRHWPAASCSLHRCPSTSTAAPDFRYSPAGHPAGDGALASQEISMKIQIRIKQEGILRPERGAFADRPTPVTDLVKNTRQAGARPITAGHHAEKRKQEGDRHAER</sequence>
<reference evidence="2 3" key="2">
    <citation type="submission" date="2011-04" db="EMBL/GenBank/DDBJ databases">
        <title>Complete sequence of chromosome of Alicycliphilus denitrificans K601.</title>
        <authorList>
            <consortium name="US DOE Joint Genome Institute"/>
            <person name="Lucas S."/>
            <person name="Han J."/>
            <person name="Lapidus A."/>
            <person name="Cheng J.-F."/>
            <person name="Goodwin L."/>
            <person name="Pitluck S."/>
            <person name="Peters L."/>
            <person name="Zeytun A."/>
            <person name="Detter J.C."/>
            <person name="Han C."/>
            <person name="Tapia R."/>
            <person name="Land M."/>
            <person name="Hauser L."/>
            <person name="Kyrpides N."/>
            <person name="Ivanova N."/>
            <person name="Mikhailova N."/>
            <person name="Pagani I."/>
            <person name="Oosterkamp M."/>
            <person name="Pieper D."/>
            <person name="van Berkel W."/>
            <person name="Langenhoff A."/>
            <person name="Smidt H."/>
            <person name="Stams A."/>
            <person name="Woyke T."/>
        </authorList>
    </citation>
    <scope>NUCLEOTIDE SEQUENCE [LARGE SCALE GENOMIC DNA]</scope>
    <source>
        <strain evidence="3">DSM 14773 / CIP 107495 / K601</strain>
    </source>
</reference>
<gene>
    <name evidence="2" type="ordered locus">Alide2_2787</name>
</gene>
<feature type="region of interest" description="Disordered" evidence="1">
    <location>
        <begin position="150"/>
        <end position="192"/>
    </location>
</feature>
<dbReference type="Proteomes" id="UP000007938">
    <property type="component" value="Chromosome"/>
</dbReference>
<dbReference type="EMBL" id="CP002657">
    <property type="protein sequence ID" value="AEB85135.1"/>
    <property type="molecule type" value="Genomic_DNA"/>
</dbReference>
<keyword evidence="3" id="KW-1185">Reference proteome</keyword>
<evidence type="ECO:0000313" key="3">
    <source>
        <dbReference type="Proteomes" id="UP000007938"/>
    </source>
</evidence>
<evidence type="ECO:0000313" key="2">
    <source>
        <dbReference type="EMBL" id="AEB85135.1"/>
    </source>
</evidence>
<name>F4GGI1_ALIDK</name>
<evidence type="ECO:0000256" key="1">
    <source>
        <dbReference type="SAM" id="MobiDB-lite"/>
    </source>
</evidence>
<accession>F4GGI1</accession>